<accession>A0A2U7U947</accession>
<reference evidence="2" key="1">
    <citation type="journal article" date="2018" name="Nat. Commun.">
        <title>Diversity and evolution of the emerging Pandoraviridae family.</title>
        <authorList>
            <person name="Legendre M."/>
            <person name="Fabre E."/>
            <person name="Poirot O."/>
            <person name="Jeudy S."/>
            <person name="Lartigue A."/>
            <person name="Alempic J.M."/>
            <person name="Beucher L."/>
            <person name="Philippe N."/>
            <person name="Bertaux L."/>
            <person name="Christo-Foroux E."/>
            <person name="Labadie K."/>
            <person name="Coute Y."/>
            <person name="Abergel C."/>
            <person name="Claverie J.M."/>
        </authorList>
    </citation>
    <scope>NUCLEOTIDE SEQUENCE [LARGE SCALE GENOMIC DNA]</scope>
    <source>
        <strain evidence="2">Quercus</strain>
    </source>
</reference>
<protein>
    <submittedName>
        <fullName evidence="2">Uncharacterized protein</fullName>
    </submittedName>
</protein>
<feature type="region of interest" description="Disordered" evidence="1">
    <location>
        <begin position="51"/>
        <end position="82"/>
    </location>
</feature>
<evidence type="ECO:0000313" key="2">
    <source>
        <dbReference type="EMBL" id="AVK74905.1"/>
    </source>
</evidence>
<dbReference type="GeneID" id="36844046"/>
<dbReference type="RefSeq" id="YP_009483174.1">
    <property type="nucleotide sequence ID" value="NC_037667.1"/>
</dbReference>
<proteinExistence type="predicted"/>
<name>A0A2U7U947_9VIRU</name>
<evidence type="ECO:0000256" key="1">
    <source>
        <dbReference type="SAM" id="MobiDB-lite"/>
    </source>
</evidence>
<organism evidence="2">
    <name type="scientific">Pandoravirus quercus</name>
    <dbReference type="NCBI Taxonomy" id="2107709"/>
    <lineage>
        <taxon>Viruses</taxon>
        <taxon>Pandoravirus</taxon>
    </lineage>
</organism>
<dbReference type="EMBL" id="MG011689">
    <property type="protein sequence ID" value="AVK74905.1"/>
    <property type="molecule type" value="Genomic_DNA"/>
</dbReference>
<gene>
    <name evidence="2" type="ORF">pqer_cds_483</name>
</gene>
<dbReference type="KEGG" id="vg:36844046"/>
<sequence>MDRQKKVPLFFSVLSHSRRWLWRWEPQAWSCSKKTRQRRARKKIIAKRTNCTDDSNRRGRARGAIMPTAFFGREPTRQRAPA</sequence>
<dbReference type="Proteomes" id="UP000248852">
    <property type="component" value="Segment"/>
</dbReference>